<dbReference type="PANTHER" id="PTHR10380">
    <property type="entry name" value="CUTICLE PROTEIN"/>
    <property type="match status" value="1"/>
</dbReference>
<dbReference type="InterPro" id="IPR000618">
    <property type="entry name" value="Insect_cuticle"/>
</dbReference>
<proteinExistence type="predicted"/>
<dbReference type="PROSITE" id="PS51155">
    <property type="entry name" value="CHIT_BIND_RR_2"/>
    <property type="match status" value="1"/>
</dbReference>
<dbReference type="PANTHER" id="PTHR10380:SF173">
    <property type="entry name" value="CUTICULAR PROTEIN 47EF, ISOFORM C-RELATED"/>
    <property type="match status" value="1"/>
</dbReference>
<dbReference type="AlphaFoldDB" id="A0A0P5LDR7"/>
<dbReference type="EMBL" id="GDIQ01062722">
    <property type="protein sequence ID" value="JAN32015.1"/>
    <property type="molecule type" value="Transcribed_RNA"/>
</dbReference>
<organism evidence="2">
    <name type="scientific">Daphnia magna</name>
    <dbReference type="NCBI Taxonomy" id="35525"/>
    <lineage>
        <taxon>Eukaryota</taxon>
        <taxon>Metazoa</taxon>
        <taxon>Ecdysozoa</taxon>
        <taxon>Arthropoda</taxon>
        <taxon>Crustacea</taxon>
        <taxon>Branchiopoda</taxon>
        <taxon>Diplostraca</taxon>
        <taxon>Cladocera</taxon>
        <taxon>Anomopoda</taxon>
        <taxon>Daphniidae</taxon>
        <taxon>Daphnia</taxon>
    </lineage>
</organism>
<evidence type="ECO:0000313" key="2">
    <source>
        <dbReference type="EMBL" id="JAN32015.1"/>
    </source>
</evidence>
<accession>A0A0P5LDR7</accession>
<dbReference type="GO" id="GO:0008010">
    <property type="term" value="F:structural constituent of chitin-based larval cuticle"/>
    <property type="evidence" value="ECO:0007669"/>
    <property type="project" value="TreeGrafter"/>
</dbReference>
<evidence type="ECO:0000256" key="1">
    <source>
        <dbReference type="ARBA" id="ARBA00022460"/>
    </source>
</evidence>
<dbReference type="GO" id="GO:0062129">
    <property type="term" value="C:chitin-based extracellular matrix"/>
    <property type="evidence" value="ECO:0007669"/>
    <property type="project" value="TreeGrafter"/>
</dbReference>
<name>A0A0P5LDR7_9CRUS</name>
<keyword evidence="1" id="KW-0193">Cuticle</keyword>
<reference evidence="2" key="1">
    <citation type="submission" date="2015-10" db="EMBL/GenBank/DDBJ databases">
        <title>EvidentialGene: Evidence-directed Construction of Complete mRNA Transcriptomes without Genomes.</title>
        <authorList>
            <person name="Gilbert D.G."/>
        </authorList>
    </citation>
    <scope>NUCLEOTIDE SEQUENCE</scope>
</reference>
<dbReference type="InterPro" id="IPR050468">
    <property type="entry name" value="Cuticle_Struct_Prot"/>
</dbReference>
<dbReference type="Pfam" id="PF00379">
    <property type="entry name" value="Chitin_bind_4"/>
    <property type="match status" value="1"/>
</dbReference>
<dbReference type="OrthoDB" id="6336143at2759"/>
<protein>
    <submittedName>
        <fullName evidence="2">Uncharacterized protein</fullName>
    </submittedName>
</protein>
<sequence length="172" mass="19319">MKLFVIAAVLAIAAAAPSSYKPYEKTYEKDYKYPEITVTGQSDERNVDGSGKWNYAQSDYTTREEAQEQKKFTVTTVDDYGKEYTAEVFGNTNKGSSYWVSPEGEKFTWTWAADNAGFQPKGDHLPVAPVHVYELPVAPVHEYVLPVAPVHEYELPVAPVHIPFNGKGFKIY</sequence>